<dbReference type="Gene3D" id="1.20.140.10">
    <property type="entry name" value="Butyryl-CoA Dehydrogenase, subunit A, domain 3"/>
    <property type="match status" value="1"/>
</dbReference>
<dbReference type="OrthoDB" id="9775090at2"/>
<dbReference type="InterPro" id="IPR046373">
    <property type="entry name" value="Acyl-CoA_Oxase/DH_mid-dom_sf"/>
</dbReference>
<dbReference type="Gene3D" id="2.40.110.10">
    <property type="entry name" value="Butyryl-CoA Dehydrogenase, subunit A, domain 2"/>
    <property type="match status" value="1"/>
</dbReference>
<evidence type="ECO:0000259" key="13">
    <source>
        <dbReference type="Pfam" id="PF02771"/>
    </source>
</evidence>
<comment type="cofactor">
    <cofactor evidence="1 10">
        <name>FAD</name>
        <dbReference type="ChEBI" id="CHEBI:57692"/>
    </cofactor>
</comment>
<dbReference type="InterPro" id="IPR009075">
    <property type="entry name" value="AcylCo_DH/oxidase_C"/>
</dbReference>
<comment type="function">
    <text evidence="7">Catalyzes the dehydrogenation at the alpha-beta position of ACP-bound acyl chains. This results in the introduction of a double bond in the lipidic chain, which is further transferred to the epsilon-amino group of lysine residue in the mycobactin core by MbtK.</text>
</comment>
<dbReference type="SUPFAM" id="SSF56645">
    <property type="entry name" value="Acyl-CoA dehydrogenase NM domain-like"/>
    <property type="match status" value="1"/>
</dbReference>
<dbReference type="Gene3D" id="1.10.540.10">
    <property type="entry name" value="Acyl-CoA dehydrogenase/oxidase, N-terminal domain"/>
    <property type="match status" value="1"/>
</dbReference>
<evidence type="ECO:0000256" key="7">
    <source>
        <dbReference type="ARBA" id="ARBA00037085"/>
    </source>
</evidence>
<comment type="pathway">
    <text evidence="2">Siderophore biosynthesis; mycobactin biosynthesis.</text>
</comment>
<dbReference type="RefSeq" id="WP_090848938.1">
    <property type="nucleotide sequence ID" value="NZ_FNXG01000008.1"/>
</dbReference>
<keyword evidence="5 10" id="KW-0274">FAD</keyword>
<dbReference type="InterPro" id="IPR006089">
    <property type="entry name" value="Acyl-CoA_DH_CS"/>
</dbReference>
<dbReference type="Pfam" id="PF02771">
    <property type="entry name" value="Acyl-CoA_dh_N"/>
    <property type="match status" value="1"/>
</dbReference>
<proteinExistence type="inferred from homology"/>
<keyword evidence="15" id="KW-1185">Reference proteome</keyword>
<sequence length="381" mass="41961">MLPNRAIYDEDHQQLRDTVRRFVATEVAPNFAHWEETGIVAREFWSKAGEAGLLCPTVPEEYGGIGADFRMNMVVCEEMAYSGFAGPAADISVHSDVCLGYLIQHGTPEQKARWLPGMVDGSVVCAIAMTEPGTGSDLQGVRTTATRDGDDYVVNGQKTFISNGQHCDIVIAVTRTSTERGSGSMSLIVVETSREGFRRGRNLDKLGQLSADTSEIFFDDVRVPADNLLGGEGRGMNILMSELPQERLTIGVTALAAAQRAYDITVAYAFERKAFGKPIGDFQVNRHKLADMKTELTIGWAFADQSIGRHVNGQLNAAEASMAKLWLTEMQGRIVDQCVQLHGGYGFMREYDICRMYADARIHRIYGGTSEIMRELISRAL</sequence>
<gene>
    <name evidence="14" type="ORF">SAMN04488075_3038</name>
</gene>
<dbReference type="GO" id="GO:0005737">
    <property type="term" value="C:cytoplasm"/>
    <property type="evidence" value="ECO:0007669"/>
    <property type="project" value="TreeGrafter"/>
</dbReference>
<name>A0A1H6NMI1_9RHOB</name>
<evidence type="ECO:0000259" key="12">
    <source>
        <dbReference type="Pfam" id="PF02770"/>
    </source>
</evidence>
<evidence type="ECO:0000313" key="15">
    <source>
        <dbReference type="Proteomes" id="UP000199125"/>
    </source>
</evidence>
<dbReference type="FunFam" id="2.40.110.10:FF:000002">
    <property type="entry name" value="Acyl-CoA dehydrogenase fadE12"/>
    <property type="match status" value="1"/>
</dbReference>
<dbReference type="FunFam" id="1.10.540.10:FF:000026">
    <property type="entry name" value="Acyl-CoA dehydrogenase medium chain"/>
    <property type="match status" value="1"/>
</dbReference>
<dbReference type="InterPro" id="IPR050741">
    <property type="entry name" value="Acyl-CoA_dehydrogenase"/>
</dbReference>
<evidence type="ECO:0000256" key="9">
    <source>
        <dbReference type="ARBA" id="ARBA00042660"/>
    </source>
</evidence>
<dbReference type="EMBL" id="FNXG01000008">
    <property type="protein sequence ID" value="SEI11928.1"/>
    <property type="molecule type" value="Genomic_DNA"/>
</dbReference>
<dbReference type="GO" id="GO:0003995">
    <property type="term" value="F:acyl-CoA dehydrogenase activity"/>
    <property type="evidence" value="ECO:0007669"/>
    <property type="project" value="InterPro"/>
</dbReference>
<evidence type="ECO:0000256" key="6">
    <source>
        <dbReference type="ARBA" id="ARBA00023002"/>
    </source>
</evidence>
<dbReference type="STRING" id="65735.SAMN04488075_3038"/>
<dbReference type="Pfam" id="PF00441">
    <property type="entry name" value="Acyl-CoA_dh_1"/>
    <property type="match status" value="1"/>
</dbReference>
<organism evidence="14 15">
    <name type="scientific">Paracoccus alkenifer</name>
    <dbReference type="NCBI Taxonomy" id="65735"/>
    <lineage>
        <taxon>Bacteria</taxon>
        <taxon>Pseudomonadati</taxon>
        <taxon>Pseudomonadota</taxon>
        <taxon>Alphaproteobacteria</taxon>
        <taxon>Rhodobacterales</taxon>
        <taxon>Paracoccaceae</taxon>
        <taxon>Paracoccus</taxon>
    </lineage>
</organism>
<dbReference type="InterPro" id="IPR036250">
    <property type="entry name" value="AcylCo_DH-like_C"/>
</dbReference>
<dbReference type="InterPro" id="IPR013786">
    <property type="entry name" value="AcylCoA_DH/ox_N"/>
</dbReference>
<dbReference type="InterPro" id="IPR006091">
    <property type="entry name" value="Acyl-CoA_Oxase/DH_mid-dom"/>
</dbReference>
<dbReference type="PANTHER" id="PTHR48083">
    <property type="entry name" value="MEDIUM-CHAIN SPECIFIC ACYL-COA DEHYDROGENASE, MITOCHONDRIAL-RELATED"/>
    <property type="match status" value="1"/>
</dbReference>
<feature type="domain" description="Acyl-CoA dehydrogenase/oxidase C-terminal" evidence="11">
    <location>
        <begin position="233"/>
        <end position="381"/>
    </location>
</feature>
<dbReference type="Pfam" id="PF02770">
    <property type="entry name" value="Acyl-CoA_dh_M"/>
    <property type="match status" value="1"/>
</dbReference>
<dbReference type="AlphaFoldDB" id="A0A1H6NMI1"/>
<accession>A0A1H6NMI1</accession>
<evidence type="ECO:0000256" key="1">
    <source>
        <dbReference type="ARBA" id="ARBA00001974"/>
    </source>
</evidence>
<keyword evidence="6 10" id="KW-0560">Oxidoreductase</keyword>
<evidence type="ECO:0000256" key="3">
    <source>
        <dbReference type="ARBA" id="ARBA00009347"/>
    </source>
</evidence>
<dbReference type="Proteomes" id="UP000199125">
    <property type="component" value="Unassembled WGS sequence"/>
</dbReference>
<dbReference type="PANTHER" id="PTHR48083:SF20">
    <property type="entry name" value="LONG-CHAIN SPECIFIC ACYL-COA DEHYDROGENASE, MITOCHONDRIAL"/>
    <property type="match status" value="1"/>
</dbReference>
<dbReference type="FunFam" id="1.20.140.10:FF:000001">
    <property type="entry name" value="Acyl-CoA dehydrogenase"/>
    <property type="match status" value="1"/>
</dbReference>
<evidence type="ECO:0000256" key="10">
    <source>
        <dbReference type="RuleBase" id="RU362125"/>
    </source>
</evidence>
<feature type="domain" description="Acyl-CoA oxidase/dehydrogenase middle" evidence="12">
    <location>
        <begin position="126"/>
        <end position="221"/>
    </location>
</feature>
<evidence type="ECO:0000256" key="5">
    <source>
        <dbReference type="ARBA" id="ARBA00022827"/>
    </source>
</evidence>
<evidence type="ECO:0000256" key="8">
    <source>
        <dbReference type="ARBA" id="ARBA00040394"/>
    </source>
</evidence>
<feature type="domain" description="Acyl-CoA dehydrogenase/oxidase N-terminal" evidence="13">
    <location>
        <begin position="10"/>
        <end position="121"/>
    </location>
</feature>
<comment type="similarity">
    <text evidence="3 10">Belongs to the acyl-CoA dehydrogenase family.</text>
</comment>
<evidence type="ECO:0000256" key="4">
    <source>
        <dbReference type="ARBA" id="ARBA00022630"/>
    </source>
</evidence>
<dbReference type="InterPro" id="IPR009100">
    <property type="entry name" value="AcylCoA_DH/oxidase_NM_dom_sf"/>
</dbReference>
<protein>
    <recommendedName>
        <fullName evidence="8">Acyl-[acyl-carrier-protein] dehydrogenase MbtN</fullName>
    </recommendedName>
    <alternativeName>
        <fullName evidence="9">Mycobactin synthase protein N</fullName>
    </alternativeName>
</protein>
<dbReference type="GO" id="GO:0033539">
    <property type="term" value="P:fatty acid beta-oxidation using acyl-CoA dehydrogenase"/>
    <property type="evidence" value="ECO:0007669"/>
    <property type="project" value="TreeGrafter"/>
</dbReference>
<evidence type="ECO:0000259" key="11">
    <source>
        <dbReference type="Pfam" id="PF00441"/>
    </source>
</evidence>
<dbReference type="InterPro" id="IPR037069">
    <property type="entry name" value="AcylCoA_DH/ox_N_sf"/>
</dbReference>
<dbReference type="GO" id="GO:0050660">
    <property type="term" value="F:flavin adenine dinucleotide binding"/>
    <property type="evidence" value="ECO:0007669"/>
    <property type="project" value="InterPro"/>
</dbReference>
<evidence type="ECO:0000256" key="2">
    <source>
        <dbReference type="ARBA" id="ARBA00005102"/>
    </source>
</evidence>
<evidence type="ECO:0000313" key="14">
    <source>
        <dbReference type="EMBL" id="SEI11928.1"/>
    </source>
</evidence>
<dbReference type="SUPFAM" id="SSF47203">
    <property type="entry name" value="Acyl-CoA dehydrogenase C-terminal domain-like"/>
    <property type="match status" value="1"/>
</dbReference>
<reference evidence="15" key="1">
    <citation type="submission" date="2016-10" db="EMBL/GenBank/DDBJ databases">
        <authorList>
            <person name="Varghese N."/>
            <person name="Submissions S."/>
        </authorList>
    </citation>
    <scope>NUCLEOTIDE SEQUENCE [LARGE SCALE GENOMIC DNA]</scope>
    <source>
        <strain evidence="15">DSM 11593</strain>
    </source>
</reference>
<dbReference type="PROSITE" id="PS00073">
    <property type="entry name" value="ACYL_COA_DH_2"/>
    <property type="match status" value="1"/>
</dbReference>
<keyword evidence="4 10" id="KW-0285">Flavoprotein</keyword>